<dbReference type="EMBL" id="CAXLJM020000062">
    <property type="protein sequence ID" value="CAL8120422.1"/>
    <property type="molecule type" value="Genomic_DNA"/>
</dbReference>
<keyword evidence="3" id="KW-0041">Annexin</keyword>
<keyword evidence="6" id="KW-1185">Reference proteome</keyword>
<gene>
    <name evidence="5" type="ORF">ODALV1_LOCUS18978</name>
</gene>
<evidence type="ECO:0000256" key="1">
    <source>
        <dbReference type="ARBA" id="ARBA00007831"/>
    </source>
</evidence>
<evidence type="ECO:0000313" key="6">
    <source>
        <dbReference type="Proteomes" id="UP001642540"/>
    </source>
</evidence>
<evidence type="ECO:0000256" key="3">
    <source>
        <dbReference type="ARBA" id="ARBA00023216"/>
    </source>
</evidence>
<evidence type="ECO:0000313" key="5">
    <source>
        <dbReference type="EMBL" id="CAL8120422.1"/>
    </source>
</evidence>
<dbReference type="InterPro" id="IPR018502">
    <property type="entry name" value="Annexin_repeat"/>
</dbReference>
<organism evidence="5 6">
    <name type="scientific">Orchesella dallaii</name>
    <dbReference type="NCBI Taxonomy" id="48710"/>
    <lineage>
        <taxon>Eukaryota</taxon>
        <taxon>Metazoa</taxon>
        <taxon>Ecdysozoa</taxon>
        <taxon>Arthropoda</taxon>
        <taxon>Hexapoda</taxon>
        <taxon>Collembola</taxon>
        <taxon>Entomobryomorpha</taxon>
        <taxon>Entomobryoidea</taxon>
        <taxon>Orchesellidae</taxon>
        <taxon>Orchesellinae</taxon>
        <taxon>Orchesella</taxon>
    </lineage>
</organism>
<dbReference type="Gene3D" id="1.10.220.10">
    <property type="entry name" value="Annexin"/>
    <property type="match status" value="1"/>
</dbReference>
<sequence>MMKLIISYLISVIITLSLASAPEMYTIQPGMPTLVDVPYFNSSADADFIKEAIKELDVWMLLKLAHIGSMRSRKQRMEILENLKERHSVDLVKEYMGRRIFRDQVGVLVQALFMSRAEFLAREVRWAIDGLGTDENTLTDILCCLDPKEISYFEIEKAYKRLYKPDDMSHDITMDVAGPYRRLLWSLRYQRHNKTNDTKAKLIADTYFNNDININQFLKMEDKYTSFLSLSSYDEIRLISKYFRDSRAIGLGSYLSDITTLNNHGFFTNNYWWLLFAGKNVPDLVMSIMNYSNDKIGYYVDLIRNGFNEGDYRRLIRAVALRADNDLEIIKLRFKTEHRGQRINTLVSAALDGSSIFVDPSTEYNFIRKFLIKIMCGNRDPDRDIDMMTLWDKTKVCPGGGDRCGVTIFCIMNS</sequence>
<dbReference type="PANTHER" id="PTHR10502:SF102">
    <property type="entry name" value="ANNEXIN B11"/>
    <property type="match status" value="1"/>
</dbReference>
<reference evidence="5 6" key="1">
    <citation type="submission" date="2024-08" db="EMBL/GenBank/DDBJ databases">
        <authorList>
            <person name="Cucini C."/>
            <person name="Frati F."/>
        </authorList>
    </citation>
    <scope>NUCLEOTIDE SEQUENCE [LARGE SCALE GENOMIC DNA]</scope>
</reference>
<evidence type="ECO:0008006" key="7">
    <source>
        <dbReference type="Google" id="ProtNLM"/>
    </source>
</evidence>
<dbReference type="SUPFAM" id="SSF47874">
    <property type="entry name" value="Annexin"/>
    <property type="match status" value="1"/>
</dbReference>
<protein>
    <recommendedName>
        <fullName evidence="7">Annexin</fullName>
    </recommendedName>
</protein>
<keyword evidence="2" id="KW-0677">Repeat</keyword>
<keyword evidence="4" id="KW-0732">Signal</keyword>
<dbReference type="InterPro" id="IPR037104">
    <property type="entry name" value="Annexin_sf"/>
</dbReference>
<dbReference type="Pfam" id="PF00191">
    <property type="entry name" value="Annexin"/>
    <property type="match status" value="1"/>
</dbReference>
<proteinExistence type="inferred from homology"/>
<dbReference type="SMART" id="SM00335">
    <property type="entry name" value="ANX"/>
    <property type="match status" value="1"/>
</dbReference>
<evidence type="ECO:0000256" key="4">
    <source>
        <dbReference type="SAM" id="SignalP"/>
    </source>
</evidence>
<dbReference type="PROSITE" id="PS51897">
    <property type="entry name" value="ANNEXIN_2"/>
    <property type="match status" value="1"/>
</dbReference>
<dbReference type="Proteomes" id="UP001642540">
    <property type="component" value="Unassembled WGS sequence"/>
</dbReference>
<dbReference type="PANTHER" id="PTHR10502">
    <property type="entry name" value="ANNEXIN"/>
    <property type="match status" value="1"/>
</dbReference>
<comment type="caution">
    <text evidence="5">The sequence shown here is derived from an EMBL/GenBank/DDBJ whole genome shotgun (WGS) entry which is preliminary data.</text>
</comment>
<name>A0ABP1R5A0_9HEXA</name>
<comment type="similarity">
    <text evidence="1">Belongs to the annexin family.</text>
</comment>
<feature type="chain" id="PRO_5045510821" description="Annexin" evidence="4">
    <location>
        <begin position="20"/>
        <end position="414"/>
    </location>
</feature>
<evidence type="ECO:0000256" key="2">
    <source>
        <dbReference type="ARBA" id="ARBA00022737"/>
    </source>
</evidence>
<feature type="signal peptide" evidence="4">
    <location>
        <begin position="1"/>
        <end position="19"/>
    </location>
</feature>
<accession>A0ABP1R5A0</accession>